<organism evidence="2 3">
    <name type="scientific">Paenochrobactrum glaciei</name>
    <dbReference type="NCBI Taxonomy" id="486407"/>
    <lineage>
        <taxon>Bacteria</taxon>
        <taxon>Pseudomonadati</taxon>
        <taxon>Pseudomonadota</taxon>
        <taxon>Alphaproteobacteria</taxon>
        <taxon>Hyphomicrobiales</taxon>
        <taxon>Brucellaceae</taxon>
        <taxon>Paenochrobactrum</taxon>
    </lineage>
</organism>
<dbReference type="Pfam" id="PF01909">
    <property type="entry name" value="NTP_transf_2"/>
    <property type="match status" value="1"/>
</dbReference>
<evidence type="ECO:0000313" key="2">
    <source>
        <dbReference type="EMBL" id="GAA0604154.1"/>
    </source>
</evidence>
<dbReference type="EMBL" id="BAAADE010000003">
    <property type="protein sequence ID" value="GAA0604154.1"/>
    <property type="molecule type" value="Genomic_DNA"/>
</dbReference>
<dbReference type="RefSeq" id="WP_343804984.1">
    <property type="nucleotide sequence ID" value="NZ_BAAADE010000003.1"/>
</dbReference>
<sequence>MMTEAAGYIPVPQNVPIRDEFMPVIADVCRYLKNEAADLVHSAYVYGSISTGLAIPMVSDLDLTLLLYAQATEADQKRLEHIRQMIENCHSVVSKVDFDIGTVDQITAPLPDLAWRFWLKHHCRCIYGEDLNAGIAPFKPSRLIALSVNGDFRQVLERYGEKITACTSTTLSQKLRREAARKAIRSTNILRHETDVDWPLTLDDYAERFQSLFPEKRAEMQFFLKEARAPAPQVDDFACRLLAFVDWMDAKHKELSC</sequence>
<dbReference type="InterPro" id="IPR002934">
    <property type="entry name" value="Polymerase_NTP_transf_dom"/>
</dbReference>
<dbReference type="Proteomes" id="UP001424441">
    <property type="component" value="Unassembled WGS sequence"/>
</dbReference>
<proteinExistence type="predicted"/>
<dbReference type="InterPro" id="IPR043519">
    <property type="entry name" value="NT_sf"/>
</dbReference>
<evidence type="ECO:0000313" key="3">
    <source>
        <dbReference type="Proteomes" id="UP001424441"/>
    </source>
</evidence>
<accession>A0ABN1G4W7</accession>
<protein>
    <submittedName>
        <fullName evidence="2">Nucleotidyltransferase domain-containing protein</fullName>
    </submittedName>
</protein>
<dbReference type="SUPFAM" id="SSF81301">
    <property type="entry name" value="Nucleotidyltransferase"/>
    <property type="match status" value="1"/>
</dbReference>
<comment type="caution">
    <text evidence="2">The sequence shown here is derived from an EMBL/GenBank/DDBJ whole genome shotgun (WGS) entry which is preliminary data.</text>
</comment>
<gene>
    <name evidence="2" type="ORF">GCM10008943_19600</name>
</gene>
<evidence type="ECO:0000259" key="1">
    <source>
        <dbReference type="Pfam" id="PF01909"/>
    </source>
</evidence>
<keyword evidence="3" id="KW-1185">Reference proteome</keyword>
<reference evidence="2 3" key="1">
    <citation type="journal article" date="2019" name="Int. J. Syst. Evol. Microbiol.">
        <title>The Global Catalogue of Microorganisms (GCM) 10K type strain sequencing project: providing services to taxonomists for standard genome sequencing and annotation.</title>
        <authorList>
            <consortium name="The Broad Institute Genomics Platform"/>
            <consortium name="The Broad Institute Genome Sequencing Center for Infectious Disease"/>
            <person name="Wu L."/>
            <person name="Ma J."/>
        </authorList>
    </citation>
    <scope>NUCLEOTIDE SEQUENCE [LARGE SCALE GENOMIC DNA]</scope>
    <source>
        <strain evidence="2 3">JCM 15115</strain>
    </source>
</reference>
<feature type="domain" description="Polymerase nucleotidyl transferase" evidence="1">
    <location>
        <begin position="40"/>
        <end position="108"/>
    </location>
</feature>
<name>A0ABN1G4W7_9HYPH</name>